<gene>
    <name evidence="3" type="ORF">BJ085DRAFT_34910</name>
</gene>
<proteinExistence type="predicted"/>
<dbReference type="Proteomes" id="UP000268162">
    <property type="component" value="Unassembled WGS sequence"/>
</dbReference>
<protein>
    <submittedName>
        <fullName evidence="3">Uncharacterized protein</fullName>
    </submittedName>
</protein>
<sequence length="117" mass="13079">MKWLISLLLTTALVAIMGIHAAAIPETPRAVTPMAKGALGMLHTKPPVASLDLLNRREYPNYTPEHRRRTAHSEMPYKSLVKREPIPMPNPKPFDSNSVALTPSFIGYPLLDYPKHL</sequence>
<keyword evidence="2" id="KW-0732">Signal</keyword>
<name>A0A4P9ZK60_9FUNG</name>
<dbReference type="EMBL" id="ML003672">
    <property type="protein sequence ID" value="RKP33646.1"/>
    <property type="molecule type" value="Genomic_DNA"/>
</dbReference>
<keyword evidence="4" id="KW-1185">Reference proteome</keyword>
<evidence type="ECO:0000313" key="4">
    <source>
        <dbReference type="Proteomes" id="UP000268162"/>
    </source>
</evidence>
<evidence type="ECO:0000313" key="3">
    <source>
        <dbReference type="EMBL" id="RKP33646.1"/>
    </source>
</evidence>
<evidence type="ECO:0000256" key="1">
    <source>
        <dbReference type="SAM" id="MobiDB-lite"/>
    </source>
</evidence>
<feature type="chain" id="PRO_5020617663" evidence="2">
    <location>
        <begin position="22"/>
        <end position="117"/>
    </location>
</feature>
<accession>A0A4P9ZK60</accession>
<dbReference type="AlphaFoldDB" id="A0A4P9ZK60"/>
<feature type="signal peptide" evidence="2">
    <location>
        <begin position="1"/>
        <end position="21"/>
    </location>
</feature>
<feature type="region of interest" description="Disordered" evidence="1">
    <location>
        <begin position="64"/>
        <end position="95"/>
    </location>
</feature>
<organism evidence="3 4">
    <name type="scientific">Dimargaris cristalligena</name>
    <dbReference type="NCBI Taxonomy" id="215637"/>
    <lineage>
        <taxon>Eukaryota</taxon>
        <taxon>Fungi</taxon>
        <taxon>Fungi incertae sedis</taxon>
        <taxon>Zoopagomycota</taxon>
        <taxon>Kickxellomycotina</taxon>
        <taxon>Dimargaritomycetes</taxon>
        <taxon>Dimargaritales</taxon>
        <taxon>Dimargaritaceae</taxon>
        <taxon>Dimargaris</taxon>
    </lineage>
</organism>
<evidence type="ECO:0000256" key="2">
    <source>
        <dbReference type="SAM" id="SignalP"/>
    </source>
</evidence>
<reference evidence="4" key="1">
    <citation type="journal article" date="2018" name="Nat. Microbiol.">
        <title>Leveraging single-cell genomics to expand the fungal tree of life.</title>
        <authorList>
            <person name="Ahrendt S.R."/>
            <person name="Quandt C.A."/>
            <person name="Ciobanu D."/>
            <person name="Clum A."/>
            <person name="Salamov A."/>
            <person name="Andreopoulos B."/>
            <person name="Cheng J.F."/>
            <person name="Woyke T."/>
            <person name="Pelin A."/>
            <person name="Henrissat B."/>
            <person name="Reynolds N.K."/>
            <person name="Benny G.L."/>
            <person name="Smith M.E."/>
            <person name="James T.Y."/>
            <person name="Grigoriev I.V."/>
        </authorList>
    </citation>
    <scope>NUCLEOTIDE SEQUENCE [LARGE SCALE GENOMIC DNA]</scope>
    <source>
        <strain evidence="4">RSA 468</strain>
    </source>
</reference>